<evidence type="ECO:0000313" key="3">
    <source>
        <dbReference type="Proteomes" id="UP000214689"/>
    </source>
</evidence>
<gene>
    <name evidence="2" type="ORF">AXF17_05505</name>
</gene>
<keyword evidence="1" id="KW-0472">Membrane</keyword>
<feature type="transmembrane region" description="Helical" evidence="1">
    <location>
        <begin position="79"/>
        <end position="99"/>
    </location>
</feature>
<keyword evidence="3" id="KW-1185">Reference proteome</keyword>
<feature type="transmembrane region" description="Helical" evidence="1">
    <location>
        <begin position="12"/>
        <end position="31"/>
    </location>
</feature>
<organism evidence="2 3">
    <name type="scientific">Mogibacterium pumilum</name>
    <dbReference type="NCBI Taxonomy" id="86332"/>
    <lineage>
        <taxon>Bacteria</taxon>
        <taxon>Bacillati</taxon>
        <taxon>Bacillota</taxon>
        <taxon>Clostridia</taxon>
        <taxon>Peptostreptococcales</taxon>
        <taxon>Anaerovoracaceae</taxon>
        <taxon>Mogibacterium</taxon>
    </lineage>
</organism>
<sequence length="142" mass="16282">MNKRNLKISSIEIMAVLGTLIWLATIFLRKYYLINSIIPIFCVMPNFGGAWIATAMLKQAFSPVFSENKVLNIEFSKKVLLYICIVVIFMSFINELLPFTNTSAGFDLYDILATVLAEIVVFSIPVILKEKTLIEYRQFRKD</sequence>
<reference evidence="3" key="1">
    <citation type="submission" date="2016-05" db="EMBL/GenBank/DDBJ databases">
        <authorList>
            <person name="Holder M.E."/>
            <person name="Ajami N.J."/>
            <person name="Petrosino J.F."/>
        </authorList>
    </citation>
    <scope>NUCLEOTIDE SEQUENCE [LARGE SCALE GENOMIC DNA]</scope>
    <source>
        <strain evidence="3">ATCC 700696</strain>
    </source>
</reference>
<dbReference type="RefSeq" id="WP_094234174.1">
    <property type="nucleotide sequence ID" value="NZ_CP016199.1"/>
</dbReference>
<protein>
    <submittedName>
        <fullName evidence="2">Uncharacterized protein</fullName>
    </submittedName>
</protein>
<dbReference type="EMBL" id="CP016199">
    <property type="protein sequence ID" value="ASS37940.1"/>
    <property type="molecule type" value="Genomic_DNA"/>
</dbReference>
<proteinExistence type="predicted"/>
<dbReference type="Proteomes" id="UP000214689">
    <property type="component" value="Chromosome"/>
</dbReference>
<accession>A0A223ASK4</accession>
<dbReference type="AlphaFoldDB" id="A0A223ASK4"/>
<evidence type="ECO:0000313" key="2">
    <source>
        <dbReference type="EMBL" id="ASS37940.1"/>
    </source>
</evidence>
<evidence type="ECO:0000256" key="1">
    <source>
        <dbReference type="SAM" id="Phobius"/>
    </source>
</evidence>
<feature type="transmembrane region" description="Helical" evidence="1">
    <location>
        <begin position="111"/>
        <end position="128"/>
    </location>
</feature>
<feature type="transmembrane region" description="Helical" evidence="1">
    <location>
        <begin position="37"/>
        <end position="58"/>
    </location>
</feature>
<keyword evidence="1" id="KW-1133">Transmembrane helix</keyword>
<name>A0A223ASK4_9FIRM</name>
<keyword evidence="1" id="KW-0812">Transmembrane</keyword>
<dbReference type="OrthoDB" id="9553789at2"/>